<dbReference type="EMBL" id="RXNT01000002">
    <property type="protein sequence ID" value="RTR35840.1"/>
    <property type="molecule type" value="Genomic_DNA"/>
</dbReference>
<name>A0A431WK43_9BACI</name>
<dbReference type="Pfam" id="PF04519">
    <property type="entry name" value="Bactofilin"/>
    <property type="match status" value="1"/>
</dbReference>
<evidence type="ECO:0000313" key="2">
    <source>
        <dbReference type="Proteomes" id="UP000271374"/>
    </source>
</evidence>
<reference evidence="1 2" key="1">
    <citation type="submission" date="2018-12" db="EMBL/GenBank/DDBJ databases">
        <title>Bacillus yapensis draft genome sequence.</title>
        <authorList>
            <person name="Yu L."/>
            <person name="Xu X."/>
            <person name="Tang X."/>
        </authorList>
    </citation>
    <scope>NUCLEOTIDE SEQUENCE [LARGE SCALE GENOMIC DNA]</scope>
    <source>
        <strain evidence="1 2">XXST-01</strain>
    </source>
</reference>
<keyword evidence="2" id="KW-1185">Reference proteome</keyword>
<evidence type="ECO:0000313" key="1">
    <source>
        <dbReference type="EMBL" id="RTR35840.1"/>
    </source>
</evidence>
<gene>
    <name evidence="1" type="ORF">EKG37_04205</name>
</gene>
<comment type="caution">
    <text evidence="1">The sequence shown here is derived from an EMBL/GenBank/DDBJ whole genome shotgun (WGS) entry which is preliminary data.</text>
</comment>
<protein>
    <recommendedName>
        <fullName evidence="3">Cytoplasmic protein</fullName>
    </recommendedName>
</protein>
<sequence>MPKRSNGRILQMAIGQKGDLIISGHGKSGGGSFERVIINGHGVIHGDITARVVVINGISKMHASVYAEEMEINGHSKNEGRVTFRKMEINGKASFLNSIEGKELQLNGMVKIEGDCEVENAELNGGFTIEGLLNADTIAISLSGRSTVKEIGGETISVKRDKQSFLQLDKLFSILNKELTADMIEGDVIELENTIAKTVRGKHVHIGPGCQIDLVEYREDIRISEEADVKKSVKI</sequence>
<evidence type="ECO:0008006" key="3">
    <source>
        <dbReference type="Google" id="ProtNLM"/>
    </source>
</evidence>
<dbReference type="AlphaFoldDB" id="A0A431WK43"/>
<proteinExistence type="predicted"/>
<dbReference type="InterPro" id="IPR007607">
    <property type="entry name" value="BacA/B"/>
</dbReference>
<accession>A0A431WK43</accession>
<dbReference type="OrthoDB" id="1730007at2"/>
<organism evidence="1 2">
    <name type="scientific">Bacillus yapensis</name>
    <dbReference type="NCBI Taxonomy" id="2492960"/>
    <lineage>
        <taxon>Bacteria</taxon>
        <taxon>Bacillati</taxon>
        <taxon>Bacillota</taxon>
        <taxon>Bacilli</taxon>
        <taxon>Bacillales</taxon>
        <taxon>Bacillaceae</taxon>
        <taxon>Bacillus</taxon>
    </lineage>
</organism>
<dbReference type="Proteomes" id="UP000271374">
    <property type="component" value="Unassembled WGS sequence"/>
</dbReference>